<protein>
    <submittedName>
        <fullName evidence="1">Uncharacterized protein</fullName>
    </submittedName>
</protein>
<dbReference type="Proteomes" id="UP001497453">
    <property type="component" value="Chromosome 5"/>
</dbReference>
<evidence type="ECO:0000313" key="1">
    <source>
        <dbReference type="EMBL" id="CAL1709704.1"/>
    </source>
</evidence>
<name>A0ABP1DSW1_9APHY</name>
<evidence type="ECO:0000313" key="2">
    <source>
        <dbReference type="Proteomes" id="UP001497453"/>
    </source>
</evidence>
<reference evidence="2" key="1">
    <citation type="submission" date="2024-04" db="EMBL/GenBank/DDBJ databases">
        <authorList>
            <person name="Shaw F."/>
            <person name="Minotto A."/>
        </authorList>
    </citation>
    <scope>NUCLEOTIDE SEQUENCE [LARGE SCALE GENOMIC DNA]</scope>
</reference>
<keyword evidence="2" id="KW-1185">Reference proteome</keyword>
<sequence>MDDPSDSNLSSSCVGTTRASIPLFWSNNPQTLTVVFGFFLSPTGTLAPIASPHYINYRTVIDPRSHRDRKGNSCPEPSRSLGPSWLPIRRWPSLNRIMLYTASMYALKAASSSSSSAHHKRRPVALGLRMRAVFVLTSTDAKEPSGL</sequence>
<dbReference type="EMBL" id="OZ037948">
    <property type="protein sequence ID" value="CAL1709704.1"/>
    <property type="molecule type" value="Genomic_DNA"/>
</dbReference>
<proteinExistence type="predicted"/>
<accession>A0ABP1DSW1</accession>
<organism evidence="1 2">
    <name type="scientific">Somion occarium</name>
    <dbReference type="NCBI Taxonomy" id="3059160"/>
    <lineage>
        <taxon>Eukaryota</taxon>
        <taxon>Fungi</taxon>
        <taxon>Dikarya</taxon>
        <taxon>Basidiomycota</taxon>
        <taxon>Agaricomycotina</taxon>
        <taxon>Agaricomycetes</taxon>
        <taxon>Polyporales</taxon>
        <taxon>Cerrenaceae</taxon>
        <taxon>Somion</taxon>
    </lineage>
</organism>
<gene>
    <name evidence="1" type="ORF">GFSPODELE1_LOCUS7465</name>
</gene>